<dbReference type="Proteomes" id="UP000886124">
    <property type="component" value="Unassembled WGS sequence"/>
</dbReference>
<evidence type="ECO:0000256" key="3">
    <source>
        <dbReference type="PROSITE-ProRule" id="PRU00464"/>
    </source>
</evidence>
<feature type="short sequence motif" description="Histidine triad motif" evidence="2 3">
    <location>
        <begin position="100"/>
        <end position="104"/>
    </location>
</feature>
<evidence type="ECO:0000313" key="5">
    <source>
        <dbReference type="EMBL" id="HHJ52127.1"/>
    </source>
</evidence>
<name>A0A7V5PNR6_CALAY</name>
<accession>A0A7V5PNR6</accession>
<dbReference type="PRINTS" id="PR00332">
    <property type="entry name" value="HISTRIAD"/>
</dbReference>
<dbReference type="InterPro" id="IPR001310">
    <property type="entry name" value="Histidine_triad_HIT"/>
</dbReference>
<organism evidence="5">
    <name type="scientific">Caldithrix abyssi</name>
    <dbReference type="NCBI Taxonomy" id="187145"/>
    <lineage>
        <taxon>Bacteria</taxon>
        <taxon>Pseudomonadati</taxon>
        <taxon>Calditrichota</taxon>
        <taxon>Calditrichia</taxon>
        <taxon>Calditrichales</taxon>
        <taxon>Calditrichaceae</taxon>
        <taxon>Caldithrix</taxon>
    </lineage>
</organism>
<dbReference type="GO" id="GO:0003824">
    <property type="term" value="F:catalytic activity"/>
    <property type="evidence" value="ECO:0007669"/>
    <property type="project" value="InterPro"/>
</dbReference>
<protein>
    <submittedName>
        <fullName evidence="5">Histidine triad nucleotide-binding protein</fullName>
    </submittedName>
</protein>
<dbReference type="PROSITE" id="PS00892">
    <property type="entry name" value="HIT_1"/>
    <property type="match status" value="1"/>
</dbReference>
<dbReference type="InterPro" id="IPR011146">
    <property type="entry name" value="HIT-like"/>
</dbReference>
<dbReference type="PROSITE" id="PS51084">
    <property type="entry name" value="HIT_2"/>
    <property type="match status" value="1"/>
</dbReference>
<sequence>MDHEDCVFCQVLAKKLPGKIEYEDDDLAVIWDINPQAPTHLLVIPKKHIAKISEVADDDSDLLCKMMVVAKQVAKKLHLDEQGFRLVINEGRDAGQTIFHLHMHMLSGRRLMWPPG</sequence>
<reference evidence="5" key="1">
    <citation type="journal article" date="2020" name="mSystems">
        <title>Genome- and Community-Level Interaction Insights into Carbon Utilization and Element Cycling Functions of Hydrothermarchaeota in Hydrothermal Sediment.</title>
        <authorList>
            <person name="Zhou Z."/>
            <person name="Liu Y."/>
            <person name="Xu W."/>
            <person name="Pan J."/>
            <person name="Luo Z.H."/>
            <person name="Li M."/>
        </authorList>
    </citation>
    <scope>NUCLEOTIDE SEQUENCE [LARGE SCALE GENOMIC DNA]</scope>
    <source>
        <strain evidence="5">HyVt-527</strain>
    </source>
</reference>
<evidence type="ECO:0000256" key="2">
    <source>
        <dbReference type="PIRSR" id="PIRSR601310-3"/>
    </source>
</evidence>
<evidence type="ECO:0000259" key="4">
    <source>
        <dbReference type="PROSITE" id="PS51084"/>
    </source>
</evidence>
<feature type="domain" description="HIT" evidence="4">
    <location>
        <begin position="7"/>
        <end position="116"/>
    </location>
</feature>
<feature type="active site" description="Tele-AMP-histidine intermediate" evidence="1">
    <location>
        <position position="102"/>
    </location>
</feature>
<dbReference type="EMBL" id="DROD01000200">
    <property type="protein sequence ID" value="HHJ52127.1"/>
    <property type="molecule type" value="Genomic_DNA"/>
</dbReference>
<dbReference type="SUPFAM" id="SSF54197">
    <property type="entry name" value="HIT-like"/>
    <property type="match status" value="1"/>
</dbReference>
<dbReference type="PANTHER" id="PTHR23089">
    <property type="entry name" value="HISTIDINE TRIAD HIT PROTEIN"/>
    <property type="match status" value="1"/>
</dbReference>
<dbReference type="InterPro" id="IPR019808">
    <property type="entry name" value="Histidine_triad_CS"/>
</dbReference>
<dbReference type="CDD" id="cd01276">
    <property type="entry name" value="PKCI_related"/>
    <property type="match status" value="1"/>
</dbReference>
<proteinExistence type="predicted"/>
<dbReference type="Gene3D" id="3.30.428.10">
    <property type="entry name" value="HIT-like"/>
    <property type="match status" value="1"/>
</dbReference>
<dbReference type="AlphaFoldDB" id="A0A7V5PNR6"/>
<dbReference type="Pfam" id="PF01230">
    <property type="entry name" value="HIT"/>
    <property type="match status" value="1"/>
</dbReference>
<comment type="caution">
    <text evidence="5">The sequence shown here is derived from an EMBL/GenBank/DDBJ whole genome shotgun (WGS) entry which is preliminary data.</text>
</comment>
<evidence type="ECO:0000256" key="1">
    <source>
        <dbReference type="PIRSR" id="PIRSR601310-1"/>
    </source>
</evidence>
<dbReference type="InterPro" id="IPR036265">
    <property type="entry name" value="HIT-like_sf"/>
</dbReference>
<gene>
    <name evidence="5" type="ORF">ENJ89_02935</name>
</gene>